<proteinExistence type="predicted"/>
<geneLocation type="plasmid" evidence="2 3">
    <name>unnamed3</name>
</geneLocation>
<dbReference type="AlphaFoldDB" id="A0A3G8YVF3"/>
<evidence type="ECO:0000256" key="1">
    <source>
        <dbReference type="SAM" id="Coils"/>
    </source>
</evidence>
<feature type="coiled-coil region" evidence="1">
    <location>
        <begin position="312"/>
        <end position="365"/>
    </location>
</feature>
<dbReference type="InterPro" id="IPR016024">
    <property type="entry name" value="ARM-type_fold"/>
</dbReference>
<dbReference type="Proteomes" id="UP000276417">
    <property type="component" value="Plasmid unnamed3"/>
</dbReference>
<organism evidence="2 3">
    <name type="scientific">Deinococcus psychrotolerans</name>
    <dbReference type="NCBI Taxonomy" id="2489213"/>
    <lineage>
        <taxon>Bacteria</taxon>
        <taxon>Thermotogati</taxon>
        <taxon>Deinococcota</taxon>
        <taxon>Deinococci</taxon>
        <taxon>Deinococcales</taxon>
        <taxon>Deinococcaceae</taxon>
        <taxon>Deinococcus</taxon>
    </lineage>
</organism>
<dbReference type="SUPFAM" id="SSF48371">
    <property type="entry name" value="ARM repeat"/>
    <property type="match status" value="1"/>
</dbReference>
<evidence type="ECO:0000313" key="2">
    <source>
        <dbReference type="EMBL" id="AZI45176.1"/>
    </source>
</evidence>
<evidence type="ECO:0000313" key="3">
    <source>
        <dbReference type="Proteomes" id="UP000276417"/>
    </source>
</evidence>
<protein>
    <submittedName>
        <fullName evidence="2">Uncharacterized protein</fullName>
    </submittedName>
</protein>
<dbReference type="InterPro" id="IPR004830">
    <property type="entry name" value="LRR_variant"/>
</dbReference>
<dbReference type="Pfam" id="PF01816">
    <property type="entry name" value="LRV"/>
    <property type="match status" value="1"/>
</dbReference>
<dbReference type="KEGG" id="dph:EHF33_19890"/>
<reference evidence="2 3" key="1">
    <citation type="submission" date="2018-11" db="EMBL/GenBank/DDBJ databases">
        <title>Deinococcus shelandsis sp. nov., isolated from South Shetland Islands soil of Antarctica.</title>
        <authorList>
            <person name="Tian J."/>
        </authorList>
    </citation>
    <scope>NUCLEOTIDE SEQUENCE [LARGE SCALE GENOMIC DNA]</scope>
    <source>
        <strain evidence="2 3">S14-83T</strain>
        <plasmid evidence="2 3">unnamed3</plasmid>
    </source>
</reference>
<keyword evidence="3" id="KW-1185">Reference proteome</keyword>
<name>A0A3G8YVF3_9DEIO</name>
<gene>
    <name evidence="2" type="ORF">EHF33_19890</name>
</gene>
<sequence length="851" mass="96301">MAADPPYKTLLNMTRRLTERGLAALPALTSVTEASRKNASSIGSSDEEVARLIASCSAEERITLAANRATPTPVLMRLAQDESSAVRCAVAAQPACPSDLLTQLVHDEDSQVRAAASAHPQLNVALLSMLAQRSQESLEVHLAVARHLTTSPDSLAQLVKSGSSAVRAAVARHPAASPSTLTTLASDLSEEVKQALASRRPGAHHRPVVLELRIDPPSTRGVDELRIEEPHQKSDIQPEVPEAEVNFLRFLAAEYGQEIRDLARALETLNRETLEVTRARWQVRLAQPQSLDQERLKAAHQAQVQLLHRESKLTLERELRVLRDQLKAASKAEAQRTALDLSRTLERERQNLQAEQRAARQARVQEEHTQLEQQHNDLIGRLRADQEMNRKRVLAEERQRLTVALEQELHDQQVKLQAESALNLQKRRAGLELRLRTELEQLREDLEGHYLQRLTALKEQGDAAIAAKQREFVVALDNLLQDQQLKLQTEWEQRLATDEAEFRLTQEAARALQEREGMAAQELKLRQEGERLLTSLEQEAEIHRMTWQQQGQADLARYQDELQAWSERTLGEVRQKLIQEHEKKLEQEHAERQSQFEQVAKAAKEEQLVATEAARVQFGLEAEARLTEALQEQRQVAEMQRASEMASLQQKAEEALVLAQQEWTEGWQHREQELLELNRTRFEQETQALREQRKQRVQQYQLQQNALASTQMSTQIQPSAEQLVLDRRGALENLEAELQTQEKTALTPGASAVLSTGPLVYGYPVPLEALPEQHDPAAVLAALNLIAAHLDVQGEALLRFTPPGQSRRSFLRQIDRAVEHFQHGHEPVILRADREDGPHYFLNDRLPRLLP</sequence>
<feature type="coiled-coil region" evidence="1">
    <location>
        <begin position="548"/>
        <end position="598"/>
    </location>
</feature>
<keyword evidence="1" id="KW-0175">Coiled coil</keyword>
<dbReference type="Gene3D" id="1.25.10.10">
    <property type="entry name" value="Leucine-rich Repeat Variant"/>
    <property type="match status" value="1"/>
</dbReference>
<keyword evidence="2" id="KW-0614">Plasmid</keyword>
<dbReference type="RefSeq" id="WP_124875530.1">
    <property type="nucleotide sequence ID" value="NZ_CP034187.1"/>
</dbReference>
<dbReference type="InterPro" id="IPR011989">
    <property type="entry name" value="ARM-like"/>
</dbReference>
<accession>A0A3G8YVF3</accession>
<dbReference type="EMBL" id="CP034187">
    <property type="protein sequence ID" value="AZI45176.1"/>
    <property type="molecule type" value="Genomic_DNA"/>
</dbReference>